<organism evidence="1 2">
    <name type="scientific">Haematococcus lacustris</name>
    <name type="common">Green alga</name>
    <name type="synonym">Haematococcus pluvialis</name>
    <dbReference type="NCBI Taxonomy" id="44745"/>
    <lineage>
        <taxon>Eukaryota</taxon>
        <taxon>Viridiplantae</taxon>
        <taxon>Chlorophyta</taxon>
        <taxon>core chlorophytes</taxon>
        <taxon>Chlorophyceae</taxon>
        <taxon>CS clade</taxon>
        <taxon>Chlamydomonadales</taxon>
        <taxon>Haematococcaceae</taxon>
        <taxon>Haematococcus</taxon>
    </lineage>
</organism>
<dbReference type="Proteomes" id="UP000485058">
    <property type="component" value="Unassembled WGS sequence"/>
</dbReference>
<protein>
    <submittedName>
        <fullName evidence="1">Uncharacterized protein</fullName>
    </submittedName>
</protein>
<reference evidence="1 2" key="1">
    <citation type="submission" date="2020-02" db="EMBL/GenBank/DDBJ databases">
        <title>Draft genome sequence of Haematococcus lacustris strain NIES-144.</title>
        <authorList>
            <person name="Morimoto D."/>
            <person name="Nakagawa S."/>
            <person name="Yoshida T."/>
            <person name="Sawayama S."/>
        </authorList>
    </citation>
    <scope>NUCLEOTIDE SEQUENCE [LARGE SCALE GENOMIC DNA]</scope>
    <source>
        <strain evidence="1 2">NIES-144</strain>
    </source>
</reference>
<proteinExistence type="predicted"/>
<evidence type="ECO:0000313" key="1">
    <source>
        <dbReference type="EMBL" id="GFH10354.1"/>
    </source>
</evidence>
<dbReference type="AlphaFoldDB" id="A0A699YU89"/>
<dbReference type="EMBL" id="BLLF01000309">
    <property type="protein sequence ID" value="GFH10354.1"/>
    <property type="molecule type" value="Genomic_DNA"/>
</dbReference>
<accession>A0A699YU89</accession>
<name>A0A699YU89_HAELA</name>
<comment type="caution">
    <text evidence="1">The sequence shown here is derived from an EMBL/GenBank/DDBJ whole genome shotgun (WGS) entry which is preliminary data.</text>
</comment>
<evidence type="ECO:0000313" key="2">
    <source>
        <dbReference type="Proteomes" id="UP000485058"/>
    </source>
</evidence>
<keyword evidence="2" id="KW-1185">Reference proteome</keyword>
<gene>
    <name evidence="1" type="ORF">HaLaN_05653</name>
</gene>
<sequence>MEVSWLLEEKHLQPGQYYRESGITRQAQATKTWPAQVSSRPSSLASYRRFADTVLATYDAMWAEA</sequence>